<dbReference type="EMBL" id="AYSL01000003">
    <property type="protein sequence ID" value="KTF08459.1"/>
    <property type="molecule type" value="Genomic_DNA"/>
</dbReference>
<protein>
    <submittedName>
        <fullName evidence="1">Uncharacterized protein</fullName>
    </submittedName>
</protein>
<sequence length="76" mass="8749">MISNTIYIPVSLIHKSIADRQKIISINKEALPLFKYNPNNGNAFFVSITYRFQKPIDFKVQTNDACLLSRRTTMKA</sequence>
<comment type="caution">
    <text evidence="1">The sequence shown here is derived from an EMBL/GenBank/DDBJ whole genome shotgun (WGS) entry which is preliminary data.</text>
</comment>
<name>A0A1B6NYG3_9ZZZZ</name>
<proteinExistence type="predicted"/>
<dbReference type="AlphaFoldDB" id="A0A1B6NYG3"/>
<evidence type="ECO:0000313" key="1">
    <source>
        <dbReference type="EMBL" id="KTF08459.1"/>
    </source>
</evidence>
<organism evidence="1">
    <name type="scientific">marine sediment metagenome</name>
    <dbReference type="NCBI Taxonomy" id="412755"/>
    <lineage>
        <taxon>unclassified sequences</taxon>
        <taxon>metagenomes</taxon>
        <taxon>ecological metagenomes</taxon>
    </lineage>
</organism>
<gene>
    <name evidence="1" type="ORF">MGSAQ_000053</name>
</gene>
<reference evidence="1" key="1">
    <citation type="submission" date="2013-11" db="EMBL/GenBank/DDBJ databases">
        <title>Microbial diversity, functional groups and degradation webs in Northern and Southern Mediterranean and Red Sea marine crude oil polluted sites.</title>
        <authorList>
            <person name="Daffonchio D."/>
            <person name="Mapelli F."/>
            <person name="Ferrer M."/>
            <person name="Richter M."/>
            <person name="Cherif A."/>
            <person name="Malkawi H.I."/>
            <person name="Yakimov M.M."/>
            <person name="Abdel-Fattah Y.R."/>
            <person name="Blaghen M."/>
            <person name="Golyshin P.N."/>
            <person name="Kalogerakis N."/>
            <person name="Boon N."/>
            <person name="Magagnini M."/>
            <person name="Fava F."/>
        </authorList>
    </citation>
    <scope>NUCLEOTIDE SEQUENCE</scope>
</reference>
<accession>A0A1B6NYG3</accession>